<reference evidence="2 3" key="2">
    <citation type="submission" date="2019-09" db="EMBL/GenBank/DDBJ databases">
        <authorList>
            <person name="Jin C."/>
        </authorList>
    </citation>
    <scope>NUCLEOTIDE SEQUENCE [LARGE SCALE GENOMIC DNA]</scope>
    <source>
        <strain evidence="2 3">BN140002</strain>
    </source>
</reference>
<keyword evidence="1" id="KW-1133">Transmembrane helix</keyword>
<evidence type="ECO:0000313" key="2">
    <source>
        <dbReference type="EMBL" id="KAA2235037.1"/>
    </source>
</evidence>
<feature type="transmembrane region" description="Helical" evidence="1">
    <location>
        <begin position="318"/>
        <end position="338"/>
    </location>
</feature>
<evidence type="ECO:0000313" key="3">
    <source>
        <dbReference type="Proteomes" id="UP000323142"/>
    </source>
</evidence>
<keyword evidence="3" id="KW-1185">Reference proteome</keyword>
<dbReference type="EMBL" id="VUOA01000040">
    <property type="protein sequence ID" value="KAA2235037.1"/>
    <property type="molecule type" value="Genomic_DNA"/>
</dbReference>
<feature type="transmembrane region" description="Helical" evidence="1">
    <location>
        <begin position="240"/>
        <end position="264"/>
    </location>
</feature>
<feature type="transmembrane region" description="Helical" evidence="1">
    <location>
        <begin position="345"/>
        <end position="365"/>
    </location>
</feature>
<feature type="transmembrane region" description="Helical" evidence="1">
    <location>
        <begin position="106"/>
        <end position="123"/>
    </location>
</feature>
<feature type="transmembrane region" description="Helical" evidence="1">
    <location>
        <begin position="41"/>
        <end position="61"/>
    </location>
</feature>
<keyword evidence="1" id="KW-0472">Membrane</keyword>
<feature type="transmembrane region" description="Helical" evidence="1">
    <location>
        <begin position="166"/>
        <end position="185"/>
    </location>
</feature>
<gene>
    <name evidence="2" type="ORF">F0L46_22135</name>
</gene>
<dbReference type="OrthoDB" id="8437837at2"/>
<reference evidence="2 3" key="1">
    <citation type="submission" date="2019-09" db="EMBL/GenBank/DDBJ databases">
        <title>Salinarimonas rosea gen. nov., sp. nov., a new member of the a-2 subgroup of the Proteobacteria.</title>
        <authorList>
            <person name="Liu J."/>
        </authorList>
    </citation>
    <scope>NUCLEOTIDE SEQUENCE [LARGE SCALE GENOMIC DNA]</scope>
    <source>
        <strain evidence="2 3">BN140002</strain>
    </source>
</reference>
<organism evidence="2 3">
    <name type="scientific">Salinarimonas soli</name>
    <dbReference type="NCBI Taxonomy" id="1638099"/>
    <lineage>
        <taxon>Bacteria</taxon>
        <taxon>Pseudomonadati</taxon>
        <taxon>Pseudomonadota</taxon>
        <taxon>Alphaproteobacteria</taxon>
        <taxon>Hyphomicrobiales</taxon>
        <taxon>Salinarimonadaceae</taxon>
        <taxon>Salinarimonas</taxon>
    </lineage>
</organism>
<proteinExistence type="predicted"/>
<feature type="transmembrane region" description="Helical" evidence="1">
    <location>
        <begin position="12"/>
        <end position="35"/>
    </location>
</feature>
<feature type="transmembrane region" description="Helical" evidence="1">
    <location>
        <begin position="130"/>
        <end position="151"/>
    </location>
</feature>
<dbReference type="AlphaFoldDB" id="A0A5B2V9X5"/>
<feature type="transmembrane region" description="Helical" evidence="1">
    <location>
        <begin position="214"/>
        <end position="233"/>
    </location>
</feature>
<keyword evidence="1" id="KW-0812">Transmembrane</keyword>
<dbReference type="RefSeq" id="WP_149821661.1">
    <property type="nucleotide sequence ID" value="NZ_VUOA01000040.1"/>
</dbReference>
<name>A0A5B2V9X5_9HYPH</name>
<feature type="transmembrane region" description="Helical" evidence="1">
    <location>
        <begin position="371"/>
        <end position="388"/>
    </location>
</feature>
<accession>A0A5B2V9X5</accession>
<sequence length="407" mass="41912">MARPHPSQVDPAADAAALLRRLGFATLVLAVPLTAMVARRAVVVLAPIGIALLVIAALLDGDHDGLRPDLTRVLRSIGGLAGALLVTWMVLSLAWTPFRATAAERAFNVAATLAMVLAGYLAMPGRMRSANLYLAPIGAGAAAIAAIGLALSEAAIGRSVDEDGSGLERGVIVLVLVLWPALAWLRSRGRDLEALALAVAVVGAAFLVPVSLPLVGLAAGGLAFAVTAISPGLGVRITALAVAATVALAPLVPFILRPVAALALRPNNPLLASLSVWRRVVADDPLRLVTGRGFEAASRGRLSGLVRPNAPTGLPFEIWYDLGLVGALAAAVLLYVAIRAAGRAHAGLVPGAMAAFATGFALACAGVPTTQMWWFTTILIVALAFVAVDRGQFRTSRPKAAFSLPRR</sequence>
<protein>
    <submittedName>
        <fullName evidence="2">Peptide ABC transporter permease</fullName>
    </submittedName>
</protein>
<comment type="caution">
    <text evidence="2">The sequence shown here is derived from an EMBL/GenBank/DDBJ whole genome shotgun (WGS) entry which is preliminary data.</text>
</comment>
<feature type="transmembrane region" description="Helical" evidence="1">
    <location>
        <begin position="73"/>
        <end position="94"/>
    </location>
</feature>
<evidence type="ECO:0000256" key="1">
    <source>
        <dbReference type="SAM" id="Phobius"/>
    </source>
</evidence>
<dbReference type="Proteomes" id="UP000323142">
    <property type="component" value="Unassembled WGS sequence"/>
</dbReference>